<accession>A0ABS6M7H8</accession>
<evidence type="ECO:0000256" key="2">
    <source>
        <dbReference type="ARBA" id="ARBA00022630"/>
    </source>
</evidence>
<evidence type="ECO:0000313" key="7">
    <source>
        <dbReference type="Proteomes" id="UP000755551"/>
    </source>
</evidence>
<gene>
    <name evidence="6" type="ORF">KTN04_02550</name>
</gene>
<evidence type="ECO:0000259" key="5">
    <source>
        <dbReference type="SMART" id="SM00903"/>
    </source>
</evidence>
<comment type="cofactor">
    <cofactor evidence="1">
        <name>FMN</name>
        <dbReference type="ChEBI" id="CHEBI:58210"/>
    </cofactor>
</comment>
<proteinExistence type="inferred from homology"/>
<comment type="similarity">
    <text evidence="4">Belongs to the flavoredoxin family.</text>
</comment>
<organism evidence="6 7">
    <name type="scientific">Marinobacterium weihaiense</name>
    <dbReference type="NCBI Taxonomy" id="2851016"/>
    <lineage>
        <taxon>Bacteria</taxon>
        <taxon>Pseudomonadati</taxon>
        <taxon>Pseudomonadota</taxon>
        <taxon>Gammaproteobacteria</taxon>
        <taxon>Oceanospirillales</taxon>
        <taxon>Oceanospirillaceae</taxon>
        <taxon>Marinobacterium</taxon>
    </lineage>
</organism>
<evidence type="ECO:0000313" key="6">
    <source>
        <dbReference type="EMBL" id="MBV0932217.1"/>
    </source>
</evidence>
<reference evidence="6 7" key="1">
    <citation type="submission" date="2021-06" db="EMBL/GenBank/DDBJ databases">
        <title>Bacterium isolated from marine sediment.</title>
        <authorList>
            <person name="Zhu K.-L."/>
            <person name="Du Z.-J."/>
            <person name="Liang Q.-Y."/>
        </authorList>
    </citation>
    <scope>NUCLEOTIDE SEQUENCE [LARGE SCALE GENOMIC DNA]</scope>
    <source>
        <strain evidence="6 7">A346</strain>
    </source>
</reference>
<comment type="caution">
    <text evidence="6">The sequence shown here is derived from an EMBL/GenBank/DDBJ whole genome shotgun (WGS) entry which is preliminary data.</text>
</comment>
<keyword evidence="3" id="KW-0288">FMN</keyword>
<dbReference type="SMART" id="SM00903">
    <property type="entry name" value="Flavin_Reduct"/>
    <property type="match status" value="1"/>
</dbReference>
<dbReference type="InterPro" id="IPR002563">
    <property type="entry name" value="Flavin_Rdtase-like_dom"/>
</dbReference>
<dbReference type="EMBL" id="JAHQZT010000002">
    <property type="protein sequence ID" value="MBV0932217.1"/>
    <property type="molecule type" value="Genomic_DNA"/>
</dbReference>
<dbReference type="RefSeq" id="WP_217333635.1">
    <property type="nucleotide sequence ID" value="NZ_JAHQZT010000002.1"/>
</dbReference>
<keyword evidence="2" id="KW-0285">Flavoprotein</keyword>
<sequence length="205" mass="22986">MLLTAQQMDPVDIYHTLTQVIIPRPIAWVLTPNDEHFTSSNLAPFSFFNAVCSDPPILMLSMGNKTDGSLKDSCRNLLERQRCVIHIGAEDQAQAISDTARELPFGESELELAGFEQVPFKGTDMPRLKGVPVAMACRLHQHLEVGNKPQNMLLVEVDKIWVDERACYGDDRGRKRINAELLRPLARLGGSEYAGLGDVFRKVRR</sequence>
<dbReference type="PANTHER" id="PTHR33798">
    <property type="entry name" value="FLAVOPROTEIN OXYGENASE"/>
    <property type="match status" value="1"/>
</dbReference>
<keyword evidence="7" id="KW-1185">Reference proteome</keyword>
<evidence type="ECO:0000256" key="4">
    <source>
        <dbReference type="ARBA" id="ARBA00038054"/>
    </source>
</evidence>
<feature type="domain" description="Flavin reductase like" evidence="5">
    <location>
        <begin position="19"/>
        <end position="170"/>
    </location>
</feature>
<name>A0ABS6M7H8_9GAMM</name>
<protein>
    <submittedName>
        <fullName evidence="6">Flavin reductase family protein</fullName>
    </submittedName>
</protein>
<dbReference type="Pfam" id="PF01613">
    <property type="entry name" value="Flavin_Reduct"/>
    <property type="match status" value="1"/>
</dbReference>
<evidence type="ECO:0000256" key="3">
    <source>
        <dbReference type="ARBA" id="ARBA00022643"/>
    </source>
</evidence>
<dbReference type="Proteomes" id="UP000755551">
    <property type="component" value="Unassembled WGS sequence"/>
</dbReference>
<evidence type="ECO:0000256" key="1">
    <source>
        <dbReference type="ARBA" id="ARBA00001917"/>
    </source>
</evidence>
<dbReference type="PANTHER" id="PTHR33798:SF5">
    <property type="entry name" value="FLAVIN REDUCTASE LIKE DOMAIN-CONTAINING PROTEIN"/>
    <property type="match status" value="1"/>
</dbReference>